<organism evidence="2 3">
    <name type="scientific">Elysia crispata</name>
    <name type="common">lettuce slug</name>
    <dbReference type="NCBI Taxonomy" id="231223"/>
    <lineage>
        <taxon>Eukaryota</taxon>
        <taxon>Metazoa</taxon>
        <taxon>Spiralia</taxon>
        <taxon>Lophotrochozoa</taxon>
        <taxon>Mollusca</taxon>
        <taxon>Gastropoda</taxon>
        <taxon>Heterobranchia</taxon>
        <taxon>Euthyneura</taxon>
        <taxon>Panpulmonata</taxon>
        <taxon>Sacoglossa</taxon>
        <taxon>Placobranchoidea</taxon>
        <taxon>Plakobranchidae</taxon>
        <taxon>Elysia</taxon>
    </lineage>
</organism>
<proteinExistence type="predicted"/>
<comment type="caution">
    <text evidence="2">The sequence shown here is derived from an EMBL/GenBank/DDBJ whole genome shotgun (WGS) entry which is preliminary data.</text>
</comment>
<dbReference type="Proteomes" id="UP001283361">
    <property type="component" value="Unassembled WGS sequence"/>
</dbReference>
<keyword evidence="3" id="KW-1185">Reference proteome</keyword>
<evidence type="ECO:0000256" key="1">
    <source>
        <dbReference type="SAM" id="MobiDB-lite"/>
    </source>
</evidence>
<feature type="compositionally biased region" description="Basic residues" evidence="1">
    <location>
        <begin position="58"/>
        <end position="68"/>
    </location>
</feature>
<evidence type="ECO:0000313" key="2">
    <source>
        <dbReference type="EMBL" id="KAK3765002.1"/>
    </source>
</evidence>
<feature type="region of interest" description="Disordered" evidence="1">
    <location>
        <begin position="43"/>
        <end position="68"/>
    </location>
</feature>
<dbReference type="AlphaFoldDB" id="A0AAE1DC52"/>
<dbReference type="EMBL" id="JAWDGP010004362">
    <property type="protein sequence ID" value="KAK3765002.1"/>
    <property type="molecule type" value="Genomic_DNA"/>
</dbReference>
<evidence type="ECO:0000313" key="3">
    <source>
        <dbReference type="Proteomes" id="UP001283361"/>
    </source>
</evidence>
<sequence length="68" mass="7816">MLAVKEAFMRLGPHPSPQLSRYQSQDGICDRPDDPLPTFFLVRPYGTKNAGKNSAQWRQRKRMRGAQI</sequence>
<protein>
    <submittedName>
        <fullName evidence="2">Uncharacterized protein</fullName>
    </submittedName>
</protein>
<name>A0AAE1DC52_9GAST</name>
<reference evidence="2" key="1">
    <citation type="journal article" date="2023" name="G3 (Bethesda)">
        <title>A reference genome for the long-term kleptoplast-retaining sea slug Elysia crispata morphotype clarki.</title>
        <authorList>
            <person name="Eastman K.E."/>
            <person name="Pendleton A.L."/>
            <person name="Shaikh M.A."/>
            <person name="Suttiyut T."/>
            <person name="Ogas R."/>
            <person name="Tomko P."/>
            <person name="Gavelis G."/>
            <person name="Widhalm J.R."/>
            <person name="Wisecaver J.H."/>
        </authorList>
    </citation>
    <scope>NUCLEOTIDE SEQUENCE</scope>
    <source>
        <strain evidence="2">ECLA1</strain>
    </source>
</reference>
<accession>A0AAE1DC52</accession>
<gene>
    <name evidence="2" type="ORF">RRG08_011088</name>
</gene>